<proteinExistence type="predicted"/>
<dbReference type="InterPro" id="IPR000095">
    <property type="entry name" value="CRIB_dom"/>
</dbReference>
<reference evidence="3 4" key="1">
    <citation type="submission" date="2020-02" db="EMBL/GenBank/DDBJ databases">
        <authorList>
            <person name="Ma Q."/>
            <person name="Huang Y."/>
            <person name="Song X."/>
            <person name="Pei D."/>
        </authorList>
    </citation>
    <scope>NUCLEOTIDE SEQUENCE [LARGE SCALE GENOMIC DNA]</scope>
    <source>
        <strain evidence="3">Sxm20200214</strain>
        <tissue evidence="3">Leaf</tissue>
    </source>
</reference>
<evidence type="ECO:0000259" key="2">
    <source>
        <dbReference type="PROSITE" id="PS50108"/>
    </source>
</evidence>
<dbReference type="AlphaFoldDB" id="A0A8X7VJ75"/>
<dbReference type="PANTHER" id="PTHR46325">
    <property type="entry name" value="CRIB DOMAIN-CONTAINING PROTEIN RIC8"/>
    <property type="match status" value="1"/>
</dbReference>
<dbReference type="PROSITE" id="PS50108">
    <property type="entry name" value="CRIB"/>
    <property type="match status" value="2"/>
</dbReference>
<dbReference type="EMBL" id="JAAMPC010000005">
    <property type="protein sequence ID" value="KAG2312148.1"/>
    <property type="molecule type" value="Genomic_DNA"/>
</dbReference>
<dbReference type="PANTHER" id="PTHR46325:SF20">
    <property type="entry name" value="CRIB DOMAIN-CONTAINING PROTEIN RIC10"/>
    <property type="match status" value="1"/>
</dbReference>
<dbReference type="OrthoDB" id="4206278at2759"/>
<evidence type="ECO:0000313" key="3">
    <source>
        <dbReference type="EMBL" id="KAG2312148.1"/>
    </source>
</evidence>
<feature type="compositionally biased region" description="Basic and acidic residues" evidence="1">
    <location>
        <begin position="211"/>
        <end position="224"/>
    </location>
</feature>
<sequence length="239" mass="26145">MEKERGEIEIGYPTDVKHMAHIGLEGSSSSGPGWMSEFKVGAEALSPRASSFSNARPSSSFFSSSSTAMEKERGEIEIGYPTDVKHMAHIGLEGSSSSGPGWMSEFKVGAEALSPRASSFSNARPSSSFFSSSSTDFDLGSSRRTICDTPRDIPPTQNLQKWKRTRTTNSNLTAEHWHWDGKILQQINVTTAETSDPNELPNAAINYSRPENLDKSIRDGESKPGRRVRKGDKERAATV</sequence>
<evidence type="ECO:0000313" key="4">
    <source>
        <dbReference type="Proteomes" id="UP000886595"/>
    </source>
</evidence>
<name>A0A8X7VJ75_BRACI</name>
<organism evidence="3 4">
    <name type="scientific">Brassica carinata</name>
    <name type="common">Ethiopian mustard</name>
    <name type="synonym">Abyssinian cabbage</name>
    <dbReference type="NCBI Taxonomy" id="52824"/>
    <lineage>
        <taxon>Eukaryota</taxon>
        <taxon>Viridiplantae</taxon>
        <taxon>Streptophyta</taxon>
        <taxon>Embryophyta</taxon>
        <taxon>Tracheophyta</taxon>
        <taxon>Spermatophyta</taxon>
        <taxon>Magnoliopsida</taxon>
        <taxon>eudicotyledons</taxon>
        <taxon>Gunneridae</taxon>
        <taxon>Pentapetalae</taxon>
        <taxon>rosids</taxon>
        <taxon>malvids</taxon>
        <taxon>Brassicales</taxon>
        <taxon>Brassicaceae</taxon>
        <taxon>Brassiceae</taxon>
        <taxon>Brassica</taxon>
    </lineage>
</organism>
<gene>
    <name evidence="3" type="ORF">Bca52824_023705</name>
</gene>
<keyword evidence="4" id="KW-1185">Reference proteome</keyword>
<dbReference type="Proteomes" id="UP000886595">
    <property type="component" value="Unassembled WGS sequence"/>
</dbReference>
<evidence type="ECO:0000256" key="1">
    <source>
        <dbReference type="SAM" id="MobiDB-lite"/>
    </source>
</evidence>
<feature type="region of interest" description="Disordered" evidence="1">
    <location>
        <begin position="192"/>
        <end position="239"/>
    </location>
</feature>
<feature type="domain" description="CRIB" evidence="2">
    <location>
        <begin position="10"/>
        <end position="23"/>
    </location>
</feature>
<protein>
    <recommendedName>
        <fullName evidence="2">CRIB domain-containing protein</fullName>
    </recommendedName>
</protein>
<comment type="caution">
    <text evidence="3">The sequence shown here is derived from an EMBL/GenBank/DDBJ whole genome shotgun (WGS) entry which is preliminary data.</text>
</comment>
<accession>A0A8X7VJ75</accession>
<feature type="domain" description="CRIB" evidence="2">
    <location>
        <begin position="78"/>
        <end position="91"/>
    </location>
</feature>